<evidence type="ECO:0000313" key="2">
    <source>
        <dbReference type="Proteomes" id="UP001331761"/>
    </source>
</evidence>
<proteinExistence type="predicted"/>
<organism evidence="1 2">
    <name type="scientific">Trichostrongylus colubriformis</name>
    <name type="common">Black scour worm</name>
    <dbReference type="NCBI Taxonomy" id="6319"/>
    <lineage>
        <taxon>Eukaryota</taxon>
        <taxon>Metazoa</taxon>
        <taxon>Ecdysozoa</taxon>
        <taxon>Nematoda</taxon>
        <taxon>Chromadorea</taxon>
        <taxon>Rhabditida</taxon>
        <taxon>Rhabditina</taxon>
        <taxon>Rhabditomorpha</taxon>
        <taxon>Strongyloidea</taxon>
        <taxon>Trichostrongylidae</taxon>
        <taxon>Trichostrongylus</taxon>
    </lineage>
</organism>
<gene>
    <name evidence="1" type="ORF">GCK32_004506</name>
</gene>
<dbReference type="AlphaFoldDB" id="A0AAN8EZ13"/>
<evidence type="ECO:0000313" key="1">
    <source>
        <dbReference type="EMBL" id="KAK5968887.1"/>
    </source>
</evidence>
<name>A0AAN8EZ13_TRICO</name>
<comment type="caution">
    <text evidence="1">The sequence shown here is derived from an EMBL/GenBank/DDBJ whole genome shotgun (WGS) entry which is preliminary data.</text>
</comment>
<accession>A0AAN8EZ13</accession>
<dbReference type="EMBL" id="WIXE01020878">
    <property type="protein sequence ID" value="KAK5968887.1"/>
    <property type="molecule type" value="Genomic_DNA"/>
</dbReference>
<dbReference type="Proteomes" id="UP001331761">
    <property type="component" value="Unassembled WGS sequence"/>
</dbReference>
<keyword evidence="2" id="KW-1185">Reference proteome</keyword>
<protein>
    <submittedName>
        <fullName evidence="1">Uncharacterized protein</fullName>
    </submittedName>
</protein>
<sequence length="108" mass="11966">MRFKCPLATANVITHIHNAHETAQHVESFANCREPDEKRGSRNNHPWIGLAVAREWSLFAVEIEVLTRLALTGLSVKYLDCLTGLPLLGVSLPNGKGRRISGRPLLLT</sequence>
<reference evidence="1 2" key="1">
    <citation type="submission" date="2019-10" db="EMBL/GenBank/DDBJ databases">
        <title>Assembly and Annotation for the nematode Trichostrongylus colubriformis.</title>
        <authorList>
            <person name="Martin J."/>
        </authorList>
    </citation>
    <scope>NUCLEOTIDE SEQUENCE [LARGE SCALE GENOMIC DNA]</scope>
    <source>
        <strain evidence="1">G859</strain>
        <tissue evidence="1">Whole worm</tissue>
    </source>
</reference>